<evidence type="ECO:0000313" key="3">
    <source>
        <dbReference type="WBParaSite" id="nRc.2.0.1.t39148-RA"/>
    </source>
</evidence>
<accession>A0A915KM84</accession>
<keyword evidence="2" id="KW-1185">Reference proteome</keyword>
<organism evidence="2 3">
    <name type="scientific">Romanomermis culicivorax</name>
    <name type="common">Nematode worm</name>
    <dbReference type="NCBI Taxonomy" id="13658"/>
    <lineage>
        <taxon>Eukaryota</taxon>
        <taxon>Metazoa</taxon>
        <taxon>Ecdysozoa</taxon>
        <taxon>Nematoda</taxon>
        <taxon>Enoplea</taxon>
        <taxon>Dorylaimia</taxon>
        <taxon>Mermithida</taxon>
        <taxon>Mermithoidea</taxon>
        <taxon>Mermithidae</taxon>
        <taxon>Romanomermis</taxon>
    </lineage>
</organism>
<dbReference type="Proteomes" id="UP000887565">
    <property type="component" value="Unplaced"/>
</dbReference>
<dbReference type="WBParaSite" id="nRc.2.0.1.t39148-RA">
    <property type="protein sequence ID" value="nRc.2.0.1.t39148-RA"/>
    <property type="gene ID" value="nRc.2.0.1.g39148"/>
</dbReference>
<proteinExistence type="predicted"/>
<keyword evidence="1" id="KW-0732">Signal</keyword>
<reference evidence="3" key="1">
    <citation type="submission" date="2022-11" db="UniProtKB">
        <authorList>
            <consortium name="WormBaseParasite"/>
        </authorList>
    </citation>
    <scope>IDENTIFICATION</scope>
</reference>
<dbReference type="AlphaFoldDB" id="A0A915KM84"/>
<name>A0A915KM84_ROMCU</name>
<feature type="signal peptide" evidence="1">
    <location>
        <begin position="1"/>
        <end position="19"/>
    </location>
</feature>
<evidence type="ECO:0000256" key="1">
    <source>
        <dbReference type="SAM" id="SignalP"/>
    </source>
</evidence>
<evidence type="ECO:0000313" key="2">
    <source>
        <dbReference type="Proteomes" id="UP000887565"/>
    </source>
</evidence>
<feature type="chain" id="PRO_5036926983" evidence="1">
    <location>
        <begin position="20"/>
        <end position="80"/>
    </location>
</feature>
<sequence>MKNVSIMLTLVSTAAQCLPLSMLITQRHITSNISSVFNSKSVCTRFHCSTRNMMNKVFIVLCSMVMGYLAAPSNIGAELK</sequence>
<protein>
    <submittedName>
        <fullName evidence="3">Secreted protein</fullName>
    </submittedName>
</protein>